<keyword evidence="2" id="KW-0238">DNA-binding</keyword>
<sequence>MQEAKTLSLFGAHIKRIRVTKGYSQEQLAAFAGLDRTYISGIERGQRNISLMNLVKLAKALEVPAKQLLDFDMDEDDGQQ</sequence>
<dbReference type="RefSeq" id="WP_190468766.1">
    <property type="nucleotide sequence ID" value="NZ_JACJSG010000007.1"/>
</dbReference>
<dbReference type="EMBL" id="JACJSG010000007">
    <property type="protein sequence ID" value="MBD2500280.1"/>
    <property type="molecule type" value="Genomic_DNA"/>
</dbReference>
<dbReference type="PANTHER" id="PTHR46797">
    <property type="entry name" value="HTH-TYPE TRANSCRIPTIONAL REGULATOR"/>
    <property type="match status" value="1"/>
</dbReference>
<dbReference type="InterPro" id="IPR001387">
    <property type="entry name" value="Cro/C1-type_HTH"/>
</dbReference>
<feature type="domain" description="HTH cro/C1-type" evidence="4">
    <location>
        <begin position="14"/>
        <end position="68"/>
    </location>
</feature>
<dbReference type="SMART" id="SM00530">
    <property type="entry name" value="HTH_XRE"/>
    <property type="match status" value="1"/>
</dbReference>
<evidence type="ECO:0000259" key="4">
    <source>
        <dbReference type="PROSITE" id="PS50943"/>
    </source>
</evidence>
<keyword evidence="3" id="KW-0804">Transcription</keyword>
<reference evidence="5 6" key="1">
    <citation type="journal article" date="2020" name="ISME J.">
        <title>Comparative genomics reveals insights into cyanobacterial evolution and habitat adaptation.</title>
        <authorList>
            <person name="Chen M.Y."/>
            <person name="Teng W.K."/>
            <person name="Zhao L."/>
            <person name="Hu C.X."/>
            <person name="Zhou Y.K."/>
            <person name="Han B.P."/>
            <person name="Song L.R."/>
            <person name="Shu W.S."/>
        </authorList>
    </citation>
    <scope>NUCLEOTIDE SEQUENCE [LARGE SCALE GENOMIC DNA]</scope>
    <source>
        <strain evidence="5 6">FACHB-119</strain>
    </source>
</reference>
<dbReference type="InterPro" id="IPR050807">
    <property type="entry name" value="TransReg_Diox_bact_type"/>
</dbReference>
<dbReference type="Gene3D" id="1.10.260.40">
    <property type="entry name" value="lambda repressor-like DNA-binding domains"/>
    <property type="match status" value="1"/>
</dbReference>
<dbReference type="PROSITE" id="PS50943">
    <property type="entry name" value="HTH_CROC1"/>
    <property type="match status" value="1"/>
</dbReference>
<evidence type="ECO:0000256" key="3">
    <source>
        <dbReference type="ARBA" id="ARBA00023163"/>
    </source>
</evidence>
<dbReference type="SUPFAM" id="SSF47413">
    <property type="entry name" value="lambda repressor-like DNA-binding domains"/>
    <property type="match status" value="1"/>
</dbReference>
<dbReference type="Pfam" id="PF01381">
    <property type="entry name" value="HTH_3"/>
    <property type="match status" value="1"/>
</dbReference>
<evidence type="ECO:0000313" key="6">
    <source>
        <dbReference type="Proteomes" id="UP000661112"/>
    </source>
</evidence>
<accession>A0ABR8CZC0</accession>
<comment type="caution">
    <text evidence="5">The sequence shown here is derived from an EMBL/GenBank/DDBJ whole genome shotgun (WGS) entry which is preliminary data.</text>
</comment>
<name>A0ABR8CZC0_9NOST</name>
<evidence type="ECO:0000256" key="2">
    <source>
        <dbReference type="ARBA" id="ARBA00023125"/>
    </source>
</evidence>
<dbReference type="PANTHER" id="PTHR46797:SF23">
    <property type="entry name" value="HTH-TYPE TRANSCRIPTIONAL REGULATOR SUTR"/>
    <property type="match status" value="1"/>
</dbReference>
<organism evidence="5 6">
    <name type="scientific">Anabaena azotica FACHB-119</name>
    <dbReference type="NCBI Taxonomy" id="947527"/>
    <lineage>
        <taxon>Bacteria</taxon>
        <taxon>Bacillati</taxon>
        <taxon>Cyanobacteriota</taxon>
        <taxon>Cyanophyceae</taxon>
        <taxon>Nostocales</taxon>
        <taxon>Nostocaceae</taxon>
        <taxon>Anabaena</taxon>
        <taxon>Anabaena azotica</taxon>
    </lineage>
</organism>
<dbReference type="InterPro" id="IPR010982">
    <property type="entry name" value="Lambda_DNA-bd_dom_sf"/>
</dbReference>
<keyword evidence="1" id="KW-0805">Transcription regulation</keyword>
<keyword evidence="6" id="KW-1185">Reference proteome</keyword>
<dbReference type="CDD" id="cd00093">
    <property type="entry name" value="HTH_XRE"/>
    <property type="match status" value="1"/>
</dbReference>
<protein>
    <submittedName>
        <fullName evidence="5">Helix-turn-helix transcriptional regulator</fullName>
    </submittedName>
</protein>
<evidence type="ECO:0000256" key="1">
    <source>
        <dbReference type="ARBA" id="ARBA00023015"/>
    </source>
</evidence>
<proteinExistence type="predicted"/>
<gene>
    <name evidence="5" type="ORF">H6G83_06540</name>
</gene>
<evidence type="ECO:0000313" key="5">
    <source>
        <dbReference type="EMBL" id="MBD2500280.1"/>
    </source>
</evidence>
<dbReference type="Proteomes" id="UP000661112">
    <property type="component" value="Unassembled WGS sequence"/>
</dbReference>